<evidence type="ECO:0008006" key="3">
    <source>
        <dbReference type="Google" id="ProtNLM"/>
    </source>
</evidence>
<dbReference type="AlphaFoldDB" id="A0A239HYK0"/>
<dbReference type="OrthoDB" id="622552at2"/>
<dbReference type="InterPro" id="IPR037107">
    <property type="entry name" value="Put_OMP_sf"/>
</dbReference>
<dbReference type="RefSeq" id="WP_089356293.1">
    <property type="nucleotide sequence ID" value="NZ_FZPD01000002.1"/>
</dbReference>
<reference evidence="1 2" key="1">
    <citation type="submission" date="2017-06" db="EMBL/GenBank/DDBJ databases">
        <authorList>
            <person name="Kim H.J."/>
            <person name="Triplett B.A."/>
        </authorList>
    </citation>
    <scope>NUCLEOTIDE SEQUENCE [LARGE SCALE GENOMIC DNA]</scope>
    <source>
        <strain evidence="1 2">DSM 19307</strain>
    </source>
</reference>
<dbReference type="Pfam" id="PF09982">
    <property type="entry name" value="LpxR"/>
    <property type="match status" value="1"/>
</dbReference>
<evidence type="ECO:0000313" key="1">
    <source>
        <dbReference type="EMBL" id="SNS86321.1"/>
    </source>
</evidence>
<organism evidence="1 2">
    <name type="scientific">Ekhidna lutea</name>
    <dbReference type="NCBI Taxonomy" id="447679"/>
    <lineage>
        <taxon>Bacteria</taxon>
        <taxon>Pseudomonadati</taxon>
        <taxon>Bacteroidota</taxon>
        <taxon>Cytophagia</taxon>
        <taxon>Cytophagales</taxon>
        <taxon>Reichenbachiellaceae</taxon>
        <taxon>Ekhidna</taxon>
    </lineage>
</organism>
<accession>A0A239HYK0</accession>
<name>A0A239HYK0_EKHLU</name>
<dbReference type="EMBL" id="FZPD01000002">
    <property type="protein sequence ID" value="SNS86321.1"/>
    <property type="molecule type" value="Genomic_DNA"/>
</dbReference>
<dbReference type="Proteomes" id="UP000198393">
    <property type="component" value="Unassembled WGS sequence"/>
</dbReference>
<proteinExistence type="predicted"/>
<dbReference type="Gene3D" id="2.40.128.140">
    <property type="entry name" value="Outer membrane protein"/>
    <property type="match status" value="1"/>
</dbReference>
<evidence type="ECO:0000313" key="2">
    <source>
        <dbReference type="Proteomes" id="UP000198393"/>
    </source>
</evidence>
<protein>
    <recommendedName>
        <fullName evidence="3">Lipid A deacylase LpxR family protein</fullName>
    </recommendedName>
</protein>
<dbReference type="InterPro" id="IPR018707">
    <property type="entry name" value="LpxR"/>
</dbReference>
<keyword evidence="2" id="KW-1185">Reference proteome</keyword>
<gene>
    <name evidence="1" type="ORF">SAMN05421640_1573</name>
</gene>
<sequence length="311" mass="36353">MKFVSIILLLLLSLSGFSQKKYLTRELQVENDNDAYTLNLTRDQYYSNGVALRYRMLTDSTEWKPGIKKVIRAYELNHRIYSPRHLFWKDSADMDRPYAGQITLAASNEYYTDRNAYIKLKLELGWMGPALRMGDLQYEWHKAFGMQLPLGWQYEINNAPVINGYGTYAKRLVDTNGIDLISESNIALGTSFTHARQELMVRFGDLLPIHRSTQYNGILGREDKGPDTHEFYIFLSPGIEYAAYNATIEGNWIGKESIYTETREPWIFQMRGGLMMSFTKFDIAFLYYRRTKETTEATYHKYVGIRMNQRF</sequence>